<feature type="transmembrane region" description="Helical" evidence="1">
    <location>
        <begin position="20"/>
        <end position="43"/>
    </location>
</feature>
<feature type="transmembrane region" description="Helical" evidence="1">
    <location>
        <begin position="254"/>
        <end position="273"/>
    </location>
</feature>
<name>A0A1H3W4E6_9EURY</name>
<reference evidence="2 3" key="1">
    <citation type="submission" date="2016-10" db="EMBL/GenBank/DDBJ databases">
        <authorList>
            <person name="de Groot N.N."/>
        </authorList>
    </citation>
    <scope>NUCLEOTIDE SEQUENCE [LARGE SCALE GENOMIC DNA]</scope>
    <source>
        <strain evidence="2 3">CGMCC 1.8712</strain>
    </source>
</reference>
<feature type="transmembrane region" description="Helical" evidence="1">
    <location>
        <begin position="230"/>
        <end position="248"/>
    </location>
</feature>
<accession>A0A1H3W4E6</accession>
<dbReference type="RefSeq" id="WP_092631076.1">
    <property type="nucleotide sequence ID" value="NZ_FNQT01000001.1"/>
</dbReference>
<gene>
    <name evidence="2" type="ORF">SAMN04488065_0556</name>
</gene>
<feature type="transmembrane region" description="Helical" evidence="1">
    <location>
        <begin position="98"/>
        <end position="128"/>
    </location>
</feature>
<evidence type="ECO:0000313" key="3">
    <source>
        <dbReference type="Proteomes" id="UP000236755"/>
    </source>
</evidence>
<dbReference type="STRING" id="555874.SAMN04488065_0556"/>
<evidence type="ECO:0000256" key="1">
    <source>
        <dbReference type="SAM" id="Phobius"/>
    </source>
</evidence>
<proteinExistence type="predicted"/>
<dbReference type="EMBL" id="FNQT01000001">
    <property type="protein sequence ID" value="SDZ81957.1"/>
    <property type="molecule type" value="Genomic_DNA"/>
</dbReference>
<dbReference type="Proteomes" id="UP000236755">
    <property type="component" value="Unassembled WGS sequence"/>
</dbReference>
<evidence type="ECO:0008006" key="4">
    <source>
        <dbReference type="Google" id="ProtNLM"/>
    </source>
</evidence>
<feature type="transmembrane region" description="Helical" evidence="1">
    <location>
        <begin position="285"/>
        <end position="306"/>
    </location>
</feature>
<feature type="transmembrane region" description="Helical" evidence="1">
    <location>
        <begin position="187"/>
        <end position="209"/>
    </location>
</feature>
<organism evidence="2 3">
    <name type="scientific">Haloplanus vescus</name>
    <dbReference type="NCBI Taxonomy" id="555874"/>
    <lineage>
        <taxon>Archaea</taxon>
        <taxon>Methanobacteriati</taxon>
        <taxon>Methanobacteriota</taxon>
        <taxon>Stenosarchaea group</taxon>
        <taxon>Halobacteria</taxon>
        <taxon>Halobacteriales</taxon>
        <taxon>Haloferacaceae</taxon>
        <taxon>Haloplanus</taxon>
    </lineage>
</organism>
<protein>
    <recommendedName>
        <fullName evidence="4">Cytochrome C and Quinol oxidase polypeptide I</fullName>
    </recommendedName>
</protein>
<feature type="transmembrane region" description="Helical" evidence="1">
    <location>
        <begin position="149"/>
        <end position="175"/>
    </location>
</feature>
<feature type="transmembrane region" description="Helical" evidence="1">
    <location>
        <begin position="326"/>
        <end position="347"/>
    </location>
</feature>
<keyword evidence="3" id="KW-1185">Reference proteome</keyword>
<dbReference type="InterPro" id="IPR036927">
    <property type="entry name" value="Cyt_c_oxase-like_su1_sf"/>
</dbReference>
<sequence length="440" mass="46082">MAAVPSDVDTSSQPPLAIPLRHFVVALGFLLAGAALGVVDTLWSVPGFARLAHLHLLLVGFVCLTIAGAMTQFVPVWSGTALHSRRLASAQLWLLTGGLLGFVAALLTGRLVALPVFGGLVLAGFWVLAYNVGRTLAASRPLDVTERHFAVALAFFVALTTLGLGLAVDLVVPFLAPAVPRGAVVSAHATLALFGAVLTTVFGALYQLVTMFGQTDLDDTDRALQRAEMVVYPIGVVALAAGRLLGAASLARLGAALLLAGVLAVVVVLGRRLRDARVEWTPMLTRYGLLVPVLALWTLLTIPAWLRAPLAGDATFGAPGTAHLLAMVFVLVLVGTLYHIVPFLVWVHRYSDRLGFEDVPMIDDLYDDRLETADLVLVAGGGALLVAGEWASQAAVRTLGGGALAFGLAVFTLNVALVVWRHAPGSLRRAATGGVDADQS</sequence>
<evidence type="ECO:0000313" key="2">
    <source>
        <dbReference type="EMBL" id="SDZ81957.1"/>
    </source>
</evidence>
<keyword evidence="1" id="KW-1133">Transmembrane helix</keyword>
<keyword evidence="1" id="KW-0812">Transmembrane</keyword>
<dbReference type="AlphaFoldDB" id="A0A1H3W4E6"/>
<dbReference type="SUPFAM" id="SSF81442">
    <property type="entry name" value="Cytochrome c oxidase subunit I-like"/>
    <property type="match status" value="2"/>
</dbReference>
<dbReference type="OrthoDB" id="145655at2157"/>
<feature type="transmembrane region" description="Helical" evidence="1">
    <location>
        <begin position="55"/>
        <end position="78"/>
    </location>
</feature>
<keyword evidence="1" id="KW-0472">Membrane</keyword>
<feature type="transmembrane region" description="Helical" evidence="1">
    <location>
        <begin position="375"/>
        <end position="393"/>
    </location>
</feature>
<dbReference type="Gene3D" id="1.20.210.10">
    <property type="entry name" value="Cytochrome c oxidase-like, subunit I domain"/>
    <property type="match status" value="2"/>
</dbReference>
<feature type="transmembrane region" description="Helical" evidence="1">
    <location>
        <begin position="399"/>
        <end position="420"/>
    </location>
</feature>